<evidence type="ECO:0000256" key="8">
    <source>
        <dbReference type="ARBA" id="ARBA00037927"/>
    </source>
</evidence>
<dbReference type="InterPro" id="IPR009100">
    <property type="entry name" value="AcylCoA_DH/oxidase_NM_dom_sf"/>
</dbReference>
<evidence type="ECO:0000256" key="4">
    <source>
        <dbReference type="ARBA" id="ARBA00022827"/>
    </source>
</evidence>
<dbReference type="SUPFAM" id="SSF56645">
    <property type="entry name" value="Acyl-CoA dehydrogenase NM domain-like"/>
    <property type="match status" value="1"/>
</dbReference>
<keyword evidence="4 11" id="KW-0274">FAD</keyword>
<dbReference type="SUPFAM" id="SSF47203">
    <property type="entry name" value="Acyl-CoA dehydrogenase C-terminal domain-like"/>
    <property type="match status" value="1"/>
</dbReference>
<keyword evidence="6 11" id="KW-0560">Oxidoreductase</keyword>
<evidence type="ECO:0000313" key="18">
    <source>
        <dbReference type="Proteomes" id="UP000282007"/>
    </source>
</evidence>
<evidence type="ECO:0000313" key="16">
    <source>
        <dbReference type="EMBL" id="RMB13399.1"/>
    </source>
</evidence>
<dbReference type="InterPro" id="IPR013786">
    <property type="entry name" value="AcylCoA_DH/ox_N"/>
</dbReference>
<dbReference type="Pfam" id="PF00441">
    <property type="entry name" value="Acyl-CoA_dh_1"/>
    <property type="match status" value="1"/>
</dbReference>
<dbReference type="Proteomes" id="UP000277326">
    <property type="component" value="Unassembled WGS sequence"/>
</dbReference>
<dbReference type="PANTHER" id="PTHR42807:SF1">
    <property type="entry name" value="GLUTARYL-COA DEHYDROGENASE, MITOCHONDRIAL"/>
    <property type="match status" value="1"/>
</dbReference>
<dbReference type="OrthoDB" id="275197at2157"/>
<evidence type="ECO:0000256" key="7">
    <source>
        <dbReference type="ARBA" id="ARBA00037899"/>
    </source>
</evidence>
<dbReference type="InterPro" id="IPR052033">
    <property type="entry name" value="Glutaryl-CoA_DH_mitochondrial"/>
</dbReference>
<evidence type="ECO:0000256" key="3">
    <source>
        <dbReference type="ARBA" id="ARBA00022630"/>
    </source>
</evidence>
<accession>A0A3M0D1R6</accession>
<evidence type="ECO:0000256" key="6">
    <source>
        <dbReference type="ARBA" id="ARBA00023002"/>
    </source>
</evidence>
<dbReference type="GO" id="GO:0000062">
    <property type="term" value="F:fatty-acyl-CoA binding"/>
    <property type="evidence" value="ECO:0007669"/>
    <property type="project" value="TreeGrafter"/>
</dbReference>
<feature type="domain" description="Acyl-CoA dehydrogenase/oxidase C-terminal" evidence="12">
    <location>
        <begin position="233"/>
        <end position="378"/>
    </location>
</feature>
<keyword evidence="5" id="KW-0809">Transit peptide</keyword>
<dbReference type="GO" id="GO:0033539">
    <property type="term" value="P:fatty acid beta-oxidation using acyl-CoA dehydrogenase"/>
    <property type="evidence" value="ECO:0007669"/>
    <property type="project" value="TreeGrafter"/>
</dbReference>
<dbReference type="AlphaFoldDB" id="A0A3M0D1R6"/>
<dbReference type="EC" id="1.3.8.6" evidence="9"/>
<comment type="pathway">
    <text evidence="7">Amino-acid metabolism; lysine degradation.</text>
</comment>
<dbReference type="Gene3D" id="2.40.110.10">
    <property type="entry name" value="Butyryl-CoA Dehydrogenase, subunit A, domain 2"/>
    <property type="match status" value="1"/>
</dbReference>
<evidence type="ECO:0000259" key="13">
    <source>
        <dbReference type="Pfam" id="PF02770"/>
    </source>
</evidence>
<comment type="similarity">
    <text evidence="2 11">Belongs to the acyl-CoA dehydrogenase family.</text>
</comment>
<gene>
    <name evidence="16" type="ORF">ATH50_2732</name>
    <name evidence="15" type="ORF">DU502_17725</name>
</gene>
<reference evidence="15 18" key="2">
    <citation type="submission" date="2018-07" db="EMBL/GenBank/DDBJ databases">
        <title>Genome sequences of Haloplanus aerogenes JCM 16430T.</title>
        <authorList>
            <person name="Kim Y.B."/>
            <person name="Roh S.W."/>
        </authorList>
    </citation>
    <scope>NUCLEOTIDE SEQUENCE [LARGE SCALE GENOMIC DNA]</scope>
    <source>
        <strain evidence="15 18">JCM 16430</strain>
    </source>
</reference>
<evidence type="ECO:0000259" key="14">
    <source>
        <dbReference type="Pfam" id="PF02771"/>
    </source>
</evidence>
<dbReference type="Pfam" id="PF02770">
    <property type="entry name" value="Acyl-CoA_dh_M"/>
    <property type="match status" value="1"/>
</dbReference>
<evidence type="ECO:0000313" key="17">
    <source>
        <dbReference type="Proteomes" id="UP000277326"/>
    </source>
</evidence>
<dbReference type="KEGG" id="haer:DU502_17725"/>
<evidence type="ECO:0000259" key="12">
    <source>
        <dbReference type="Pfam" id="PF00441"/>
    </source>
</evidence>
<dbReference type="GO" id="GO:0004361">
    <property type="term" value="F:glutaryl-CoA dehydrogenase activity"/>
    <property type="evidence" value="ECO:0007669"/>
    <property type="project" value="UniProtKB-EC"/>
</dbReference>
<dbReference type="GO" id="GO:0050660">
    <property type="term" value="F:flavin adenine dinucleotide binding"/>
    <property type="evidence" value="ECO:0007669"/>
    <property type="project" value="InterPro"/>
</dbReference>
<feature type="domain" description="Acyl-CoA oxidase/dehydrogenase middle" evidence="13">
    <location>
        <begin position="127"/>
        <end position="220"/>
    </location>
</feature>
<dbReference type="InterPro" id="IPR046373">
    <property type="entry name" value="Acyl-CoA_Oxase/DH_mid-dom_sf"/>
</dbReference>
<evidence type="ECO:0000256" key="9">
    <source>
        <dbReference type="ARBA" id="ARBA00039033"/>
    </source>
</evidence>
<comment type="cofactor">
    <cofactor evidence="1 11">
        <name>FAD</name>
        <dbReference type="ChEBI" id="CHEBI:57692"/>
    </cofactor>
</comment>
<dbReference type="InterPro" id="IPR036250">
    <property type="entry name" value="AcylCo_DH-like_C"/>
</dbReference>
<feature type="domain" description="Acyl-CoA dehydrogenase/oxidase N-terminal" evidence="14">
    <location>
        <begin position="13"/>
        <end position="123"/>
    </location>
</feature>
<dbReference type="EMBL" id="REFS01000005">
    <property type="protein sequence ID" value="RMB13399.1"/>
    <property type="molecule type" value="Genomic_DNA"/>
</dbReference>
<dbReference type="InterPro" id="IPR037069">
    <property type="entry name" value="AcylCoA_DH/ox_N_sf"/>
</dbReference>
<keyword evidence="18" id="KW-1185">Reference proteome</keyword>
<protein>
    <recommendedName>
        <fullName evidence="9">glutaryl-CoA dehydrogenase (ETF)</fullName>
        <ecNumber evidence="9">1.3.8.6</ecNumber>
    </recommendedName>
</protein>
<dbReference type="PANTHER" id="PTHR42807">
    <property type="entry name" value="GLUTARYL-COA DEHYDROGENASE, MITOCHONDRIAL"/>
    <property type="match status" value="1"/>
</dbReference>
<organism evidence="16 17">
    <name type="scientific">Haloplanus aerogenes</name>
    <dbReference type="NCBI Taxonomy" id="660522"/>
    <lineage>
        <taxon>Archaea</taxon>
        <taxon>Methanobacteriati</taxon>
        <taxon>Methanobacteriota</taxon>
        <taxon>Stenosarchaea group</taxon>
        <taxon>Halobacteria</taxon>
        <taxon>Halobacteriales</taxon>
        <taxon>Haloferacaceae</taxon>
        <taxon>Haloplanus</taxon>
    </lineage>
</organism>
<sequence>MLDYVDLEADLDEEERLIRDTARRFVDREVRPDIADHFLEGTFPTDLIPEMGELGFYAPNLDGYGLPNVSERAYGLLMQELEAGDSGLRSMASVQGALVMYPIHAYGTAEQKERWLPALGRGEAVGCFGLTEPEHGSNPTAMATHAERDGDGYRLTGSKTWITNAPIADVAVVWARDRSAEDEPVRGFLVETDRDGVETPAIHEKLSLRASITGEISLRDAWVPEEDVLTVEGMKGPLSCLTQARYGIAWGAVGAARDCFETAREYATEREQFGRPIGGFQLQQEKLAEMATRITTAQLLAHRLAELKERGDLRPQQVSMAKRNNVRMAREESRVAREILGGNGITADYPPMRHLANMETVYTYEGTHDIHSLILGEDLTGLSAFQ</sequence>
<dbReference type="Gene3D" id="1.10.540.10">
    <property type="entry name" value="Acyl-CoA dehydrogenase/oxidase, N-terminal domain"/>
    <property type="match status" value="1"/>
</dbReference>
<dbReference type="InterPro" id="IPR009075">
    <property type="entry name" value="AcylCo_DH/oxidase_C"/>
</dbReference>
<comment type="catalytic activity">
    <reaction evidence="10">
        <text>glutaryl-CoA + oxidized [electron-transfer flavoprotein] + 2 H(+) = (2E)-butenoyl-CoA + reduced [electron-transfer flavoprotein] + CO2</text>
        <dbReference type="Rhea" id="RHEA:13389"/>
        <dbReference type="Rhea" id="RHEA-COMP:10685"/>
        <dbReference type="Rhea" id="RHEA-COMP:10686"/>
        <dbReference type="ChEBI" id="CHEBI:15378"/>
        <dbReference type="ChEBI" id="CHEBI:16526"/>
        <dbReference type="ChEBI" id="CHEBI:57332"/>
        <dbReference type="ChEBI" id="CHEBI:57378"/>
        <dbReference type="ChEBI" id="CHEBI:57692"/>
        <dbReference type="ChEBI" id="CHEBI:58307"/>
        <dbReference type="EC" id="1.3.8.6"/>
    </reaction>
</comment>
<reference evidence="16" key="3">
    <citation type="submission" date="2018-10" db="EMBL/GenBank/DDBJ databases">
        <authorList>
            <person name="Whitman W."/>
            <person name="Huntemann M."/>
            <person name="Clum A."/>
            <person name="Pillay M."/>
            <person name="Palaniappan K."/>
            <person name="Varghese N."/>
            <person name="Mikhailova N."/>
            <person name="Stamatis D."/>
            <person name="Reddy T."/>
            <person name="Daum C."/>
            <person name="Shapiro N."/>
            <person name="Ivanova N."/>
            <person name="Kyrpides N."/>
            <person name="Woyke T."/>
        </authorList>
    </citation>
    <scope>NUCLEOTIDE SEQUENCE</scope>
    <source>
        <strain evidence="16">CGMCC 1.10124</strain>
    </source>
</reference>
<dbReference type="PROSITE" id="PS00073">
    <property type="entry name" value="ACYL_COA_DH_2"/>
    <property type="match status" value="1"/>
</dbReference>
<evidence type="ECO:0000313" key="15">
    <source>
        <dbReference type="EMBL" id="AZH27100.1"/>
    </source>
</evidence>
<reference evidence="16 17" key="1">
    <citation type="journal article" date="2015" name="Stand. Genomic Sci.">
        <title>Genomic Encyclopedia of Bacterial and Archaeal Type Strains, Phase III: the genomes of soil and plant-associated and newly described type strains.</title>
        <authorList>
            <person name="Whitman W.B."/>
            <person name="Woyke T."/>
            <person name="Klenk H.P."/>
            <person name="Zhou Y."/>
            <person name="Lilburn T.G."/>
            <person name="Beck B.J."/>
            <person name="De Vos P."/>
            <person name="Vandamme P."/>
            <person name="Eisen J.A."/>
            <person name="Garrity G."/>
            <person name="Hugenholtz P."/>
            <person name="Kyrpides N.C."/>
        </authorList>
    </citation>
    <scope>NUCLEOTIDE SEQUENCE [LARGE SCALE GENOMIC DNA]</scope>
    <source>
        <strain evidence="16 17">CGMCC 1.10124</strain>
    </source>
</reference>
<dbReference type="EMBL" id="CP034145">
    <property type="protein sequence ID" value="AZH27100.1"/>
    <property type="molecule type" value="Genomic_DNA"/>
</dbReference>
<dbReference type="GeneID" id="38473165"/>
<comment type="pathway">
    <text evidence="8">Amino-acid metabolism; tryptophan metabolism.</text>
</comment>
<proteinExistence type="inferred from homology"/>
<keyword evidence="3 11" id="KW-0285">Flavoprotein</keyword>
<dbReference type="Pfam" id="PF02771">
    <property type="entry name" value="Acyl-CoA_dh_N"/>
    <property type="match status" value="1"/>
</dbReference>
<evidence type="ECO:0000256" key="5">
    <source>
        <dbReference type="ARBA" id="ARBA00022946"/>
    </source>
</evidence>
<dbReference type="Proteomes" id="UP000282007">
    <property type="component" value="Chromosome"/>
</dbReference>
<evidence type="ECO:0000256" key="2">
    <source>
        <dbReference type="ARBA" id="ARBA00009347"/>
    </source>
</evidence>
<dbReference type="InterPro" id="IPR006091">
    <property type="entry name" value="Acyl-CoA_Oxase/DH_mid-dom"/>
</dbReference>
<dbReference type="InterPro" id="IPR006089">
    <property type="entry name" value="Acyl-CoA_DH_CS"/>
</dbReference>
<evidence type="ECO:0000256" key="10">
    <source>
        <dbReference type="ARBA" id="ARBA00049493"/>
    </source>
</evidence>
<evidence type="ECO:0000256" key="11">
    <source>
        <dbReference type="RuleBase" id="RU362125"/>
    </source>
</evidence>
<dbReference type="Gene3D" id="1.20.140.10">
    <property type="entry name" value="Butyryl-CoA Dehydrogenase, subunit A, domain 3"/>
    <property type="match status" value="1"/>
</dbReference>
<name>A0A3M0D1R6_9EURY</name>
<dbReference type="RefSeq" id="WP_121921315.1">
    <property type="nucleotide sequence ID" value="NZ_CP034145.1"/>
</dbReference>
<evidence type="ECO:0000256" key="1">
    <source>
        <dbReference type="ARBA" id="ARBA00001974"/>
    </source>
</evidence>
<dbReference type="GO" id="GO:0046949">
    <property type="term" value="P:fatty-acyl-CoA biosynthetic process"/>
    <property type="evidence" value="ECO:0007669"/>
    <property type="project" value="TreeGrafter"/>
</dbReference>